<dbReference type="SMART" id="SM00636">
    <property type="entry name" value="Glyco_18"/>
    <property type="match status" value="1"/>
</dbReference>
<dbReference type="RefSeq" id="XP_008618346.1">
    <property type="nucleotide sequence ID" value="XM_008620124.1"/>
</dbReference>
<dbReference type="InterPro" id="IPR050314">
    <property type="entry name" value="Glycosyl_Hydrlase_18"/>
</dbReference>
<dbReference type="GO" id="GO:0004568">
    <property type="term" value="F:chitinase activity"/>
    <property type="evidence" value="ECO:0007669"/>
    <property type="project" value="TreeGrafter"/>
</dbReference>
<dbReference type="OrthoDB" id="70885at2759"/>
<dbReference type="Pfam" id="PF00704">
    <property type="entry name" value="Glyco_hydro_18"/>
    <property type="match status" value="1"/>
</dbReference>
<organism evidence="4 5">
    <name type="scientific">Saprolegnia diclina (strain VS20)</name>
    <dbReference type="NCBI Taxonomy" id="1156394"/>
    <lineage>
        <taxon>Eukaryota</taxon>
        <taxon>Sar</taxon>
        <taxon>Stramenopiles</taxon>
        <taxon>Oomycota</taxon>
        <taxon>Saprolegniomycetes</taxon>
        <taxon>Saprolegniales</taxon>
        <taxon>Saprolegniaceae</taxon>
        <taxon>Saprolegnia</taxon>
    </lineage>
</organism>
<reference evidence="4 5" key="1">
    <citation type="submission" date="2012-04" db="EMBL/GenBank/DDBJ databases">
        <title>The Genome Sequence of Saprolegnia declina VS20.</title>
        <authorList>
            <consortium name="The Broad Institute Genome Sequencing Platform"/>
            <person name="Russ C."/>
            <person name="Nusbaum C."/>
            <person name="Tyler B."/>
            <person name="van West P."/>
            <person name="Dieguez-Uribeondo J."/>
            <person name="de Bruijn I."/>
            <person name="Tripathy S."/>
            <person name="Jiang R."/>
            <person name="Young S.K."/>
            <person name="Zeng Q."/>
            <person name="Gargeya S."/>
            <person name="Fitzgerald M."/>
            <person name="Haas B."/>
            <person name="Abouelleil A."/>
            <person name="Alvarado L."/>
            <person name="Arachchi H.M."/>
            <person name="Berlin A."/>
            <person name="Chapman S.B."/>
            <person name="Goldberg J."/>
            <person name="Griggs A."/>
            <person name="Gujja S."/>
            <person name="Hansen M."/>
            <person name="Howarth C."/>
            <person name="Imamovic A."/>
            <person name="Larimer J."/>
            <person name="McCowen C."/>
            <person name="Montmayeur A."/>
            <person name="Murphy C."/>
            <person name="Neiman D."/>
            <person name="Pearson M."/>
            <person name="Priest M."/>
            <person name="Roberts A."/>
            <person name="Saif S."/>
            <person name="Shea T."/>
            <person name="Sisk P."/>
            <person name="Sykes S."/>
            <person name="Wortman J."/>
            <person name="Nusbaum C."/>
            <person name="Birren B."/>
        </authorList>
    </citation>
    <scope>NUCLEOTIDE SEQUENCE [LARGE SCALE GENOMIC DNA]</scope>
    <source>
        <strain evidence="4 5">VS20</strain>
    </source>
</reference>
<feature type="chain" id="PRO_5004570613" description="GH18 domain-containing protein" evidence="2">
    <location>
        <begin position="19"/>
        <end position="489"/>
    </location>
</feature>
<dbReference type="InterPro" id="IPR017853">
    <property type="entry name" value="GH"/>
</dbReference>
<dbReference type="GO" id="GO:0005975">
    <property type="term" value="P:carbohydrate metabolic process"/>
    <property type="evidence" value="ECO:0007669"/>
    <property type="project" value="InterPro"/>
</dbReference>
<dbReference type="GO" id="GO:0005576">
    <property type="term" value="C:extracellular region"/>
    <property type="evidence" value="ECO:0007669"/>
    <property type="project" value="TreeGrafter"/>
</dbReference>
<evidence type="ECO:0000313" key="4">
    <source>
        <dbReference type="EMBL" id="EQC28197.1"/>
    </source>
</evidence>
<evidence type="ECO:0000256" key="1">
    <source>
        <dbReference type="SAM" id="MobiDB-lite"/>
    </source>
</evidence>
<dbReference type="Proteomes" id="UP000030762">
    <property type="component" value="Unassembled WGS sequence"/>
</dbReference>
<dbReference type="CDD" id="cd06548">
    <property type="entry name" value="GH18_chitinase"/>
    <property type="match status" value="1"/>
</dbReference>
<dbReference type="SUPFAM" id="SSF54556">
    <property type="entry name" value="Chitinase insertion domain"/>
    <property type="match status" value="1"/>
</dbReference>
<dbReference type="eggNOG" id="KOG2806">
    <property type="taxonomic scope" value="Eukaryota"/>
</dbReference>
<dbReference type="PANTHER" id="PTHR11177:SF317">
    <property type="entry name" value="CHITINASE 12-RELATED"/>
    <property type="match status" value="1"/>
</dbReference>
<accession>T0REX7</accession>
<dbReference type="EMBL" id="JH767197">
    <property type="protein sequence ID" value="EQC28197.1"/>
    <property type="molecule type" value="Genomic_DNA"/>
</dbReference>
<dbReference type="InterPro" id="IPR029070">
    <property type="entry name" value="Chitinase_insertion_sf"/>
</dbReference>
<dbReference type="GO" id="GO:0008061">
    <property type="term" value="F:chitin binding"/>
    <property type="evidence" value="ECO:0007669"/>
    <property type="project" value="InterPro"/>
</dbReference>
<dbReference type="GO" id="GO:0006032">
    <property type="term" value="P:chitin catabolic process"/>
    <property type="evidence" value="ECO:0007669"/>
    <property type="project" value="TreeGrafter"/>
</dbReference>
<dbReference type="STRING" id="1156394.T0REX7"/>
<keyword evidence="5" id="KW-1185">Reference proteome</keyword>
<evidence type="ECO:0000259" key="3">
    <source>
        <dbReference type="PROSITE" id="PS51910"/>
    </source>
</evidence>
<dbReference type="GeneID" id="19954748"/>
<dbReference type="PANTHER" id="PTHR11177">
    <property type="entry name" value="CHITINASE"/>
    <property type="match status" value="1"/>
</dbReference>
<evidence type="ECO:0000256" key="2">
    <source>
        <dbReference type="SAM" id="SignalP"/>
    </source>
</evidence>
<dbReference type="InterPro" id="IPR001223">
    <property type="entry name" value="Glyco_hydro18_cat"/>
</dbReference>
<sequence>MLGQCFLSLLTIVAVAVAVPYKNVVYFMEWGSVVQSAPIFSLDWSRITHINYAFGKLQPDGSIAFNDTNVAFNLRYPGDGNDPSSVYGQFGQANQLKKKFRGTKFGLSIGGWTWSDQFSGLFSTDAGRKTFVRNAMTLLTDLGLDFIDIDWEYPVEGGNDAPPVPHRPDDMANYIAVLKEFRKAFASLPFKAELSVASPAGPANYGHWDFAGICAQLDHINIMAYDLAGDWSEYTDHQANLYADPKHPNDGTSFSIDRAVQDYIRGGCPSTKIVLGIPVYGRSFENTKGLYATFTKPTNGSWVAPSGDGLGTWDYKVLPLPGATEYYDAVVGAAYSYDATTKMFVSYESPTSMAAKLQYIKKNNLGGTMFWAGDADAPATSARSLITQAYNFYGRNNMALYANNLEYPTSKYSNVRGNGTLAPTAVPSPTPSTVLPTPAPTTAPTTAPTSAPAFVCGTNHNVCFWPLTQQVLPYGKDDCVKFTAFVWCA</sequence>
<gene>
    <name evidence="4" type="ORF">SDRG_14021</name>
</gene>
<dbReference type="InterPro" id="IPR011583">
    <property type="entry name" value="Chitinase_II/V-like_cat"/>
</dbReference>
<protein>
    <recommendedName>
        <fullName evidence="3">GH18 domain-containing protein</fullName>
    </recommendedName>
</protein>
<evidence type="ECO:0000313" key="5">
    <source>
        <dbReference type="Proteomes" id="UP000030762"/>
    </source>
</evidence>
<dbReference type="InParanoid" id="T0REX7"/>
<dbReference type="SUPFAM" id="SSF51445">
    <property type="entry name" value="(Trans)glycosidases"/>
    <property type="match status" value="1"/>
</dbReference>
<keyword evidence="2" id="KW-0732">Signal</keyword>
<dbReference type="Gene3D" id="3.20.20.80">
    <property type="entry name" value="Glycosidases"/>
    <property type="match status" value="1"/>
</dbReference>
<feature type="region of interest" description="Disordered" evidence="1">
    <location>
        <begin position="424"/>
        <end position="443"/>
    </location>
</feature>
<name>T0REX7_SAPDV</name>
<feature type="domain" description="GH18" evidence="3">
    <location>
        <begin position="21"/>
        <end position="396"/>
    </location>
</feature>
<proteinExistence type="predicted"/>
<dbReference type="VEuPathDB" id="FungiDB:SDRG_14021"/>
<dbReference type="Gene3D" id="3.10.50.10">
    <property type="match status" value="1"/>
</dbReference>
<dbReference type="AlphaFoldDB" id="T0REX7"/>
<dbReference type="PROSITE" id="PS51910">
    <property type="entry name" value="GH18_2"/>
    <property type="match status" value="1"/>
</dbReference>
<feature type="signal peptide" evidence="2">
    <location>
        <begin position="1"/>
        <end position="18"/>
    </location>
</feature>